<sequence>MSLANKMSLVILMVDLTDFPCSIWPGIADILGPKTPIFVVGNKIDLIPKDDVKFIPNIKQKVVDYMKLNGFGTSKILDVALISAKTGYGIEDLITSLHSLWKVKGTYMY</sequence>
<dbReference type="PANTHER" id="PTHR46406:SF1">
    <property type="entry name" value="NITRIC OXIDE-ASSOCIATED PROTEIN 1"/>
    <property type="match status" value="1"/>
</dbReference>
<protein>
    <submittedName>
        <fullName evidence="1">Nitric oxide-associated protein 1-like</fullName>
    </submittedName>
</protein>
<proteinExistence type="predicted"/>
<dbReference type="SUPFAM" id="SSF52540">
    <property type="entry name" value="P-loop containing nucleoside triphosphate hydrolases"/>
    <property type="match status" value="1"/>
</dbReference>
<accession>A0A6P7H0B3</accession>
<dbReference type="InterPro" id="IPR027417">
    <property type="entry name" value="P-loop_NTPase"/>
</dbReference>
<organism evidence="1">
    <name type="scientific">Diabrotica virgifera virgifera</name>
    <name type="common">western corn rootworm</name>
    <dbReference type="NCBI Taxonomy" id="50390"/>
    <lineage>
        <taxon>Eukaryota</taxon>
        <taxon>Metazoa</taxon>
        <taxon>Ecdysozoa</taxon>
        <taxon>Arthropoda</taxon>
        <taxon>Hexapoda</taxon>
        <taxon>Insecta</taxon>
        <taxon>Pterygota</taxon>
        <taxon>Neoptera</taxon>
        <taxon>Endopterygota</taxon>
        <taxon>Coleoptera</taxon>
        <taxon>Polyphaga</taxon>
        <taxon>Cucujiformia</taxon>
        <taxon>Chrysomeloidea</taxon>
        <taxon>Chrysomelidae</taxon>
        <taxon>Galerucinae</taxon>
        <taxon>Diabroticina</taxon>
        <taxon>Diabroticites</taxon>
        <taxon>Diabrotica</taxon>
    </lineage>
</organism>
<reference evidence="1" key="1">
    <citation type="submission" date="2025-08" db="UniProtKB">
        <authorList>
            <consortium name="RefSeq"/>
        </authorList>
    </citation>
    <scope>IDENTIFICATION</scope>
    <source>
        <tissue evidence="1">Whole insect</tissue>
    </source>
</reference>
<dbReference type="Gene3D" id="3.40.50.300">
    <property type="entry name" value="P-loop containing nucleotide triphosphate hydrolases"/>
    <property type="match status" value="1"/>
</dbReference>
<dbReference type="InterPro" id="IPR052807">
    <property type="entry name" value="Mito_transl_resp_regulator"/>
</dbReference>
<dbReference type="PANTHER" id="PTHR46406">
    <property type="entry name" value="NITRIC OXIDE-ASSOCIATED PROTEIN 1"/>
    <property type="match status" value="1"/>
</dbReference>
<dbReference type="InParanoid" id="A0A6P7H0B3"/>
<dbReference type="RefSeq" id="XP_028155039.1">
    <property type="nucleotide sequence ID" value="XM_028299238.1"/>
</dbReference>
<gene>
    <name evidence="1" type="primary">LOC114348738</name>
</gene>
<dbReference type="AlphaFoldDB" id="A0A6P7H0B3"/>
<name>A0A6P7H0B3_DIAVI</name>
<evidence type="ECO:0000313" key="1">
    <source>
        <dbReference type="RefSeq" id="XP_028155039.1"/>
    </source>
</evidence>